<evidence type="ECO:0000313" key="2">
    <source>
        <dbReference type="Proteomes" id="UP000821845"/>
    </source>
</evidence>
<dbReference type="Proteomes" id="UP000821845">
    <property type="component" value="Chromosome 1"/>
</dbReference>
<name>A0ACB7TCQ4_HYAAI</name>
<dbReference type="EMBL" id="CM023481">
    <property type="protein sequence ID" value="KAH6944710.1"/>
    <property type="molecule type" value="Genomic_DNA"/>
</dbReference>
<protein>
    <submittedName>
        <fullName evidence="1">Uncharacterized protein</fullName>
    </submittedName>
</protein>
<comment type="caution">
    <text evidence="1">The sequence shown here is derived from an EMBL/GenBank/DDBJ whole genome shotgun (WGS) entry which is preliminary data.</text>
</comment>
<keyword evidence="2" id="KW-1185">Reference proteome</keyword>
<evidence type="ECO:0000313" key="1">
    <source>
        <dbReference type="EMBL" id="KAH6944710.1"/>
    </source>
</evidence>
<accession>A0ACB7TCQ4</accession>
<proteinExistence type="predicted"/>
<organism evidence="1 2">
    <name type="scientific">Hyalomma asiaticum</name>
    <name type="common">Tick</name>
    <dbReference type="NCBI Taxonomy" id="266040"/>
    <lineage>
        <taxon>Eukaryota</taxon>
        <taxon>Metazoa</taxon>
        <taxon>Ecdysozoa</taxon>
        <taxon>Arthropoda</taxon>
        <taxon>Chelicerata</taxon>
        <taxon>Arachnida</taxon>
        <taxon>Acari</taxon>
        <taxon>Parasitiformes</taxon>
        <taxon>Ixodida</taxon>
        <taxon>Ixodoidea</taxon>
        <taxon>Ixodidae</taxon>
        <taxon>Hyalomminae</taxon>
        <taxon>Hyalomma</taxon>
    </lineage>
</organism>
<gene>
    <name evidence="1" type="ORF">HPB50_004592</name>
</gene>
<reference evidence="1" key="1">
    <citation type="submission" date="2020-05" db="EMBL/GenBank/DDBJ databases">
        <title>Large-scale comparative analyses of tick genomes elucidate their genetic diversity and vector capacities.</title>
        <authorList>
            <person name="Jia N."/>
            <person name="Wang J."/>
            <person name="Shi W."/>
            <person name="Du L."/>
            <person name="Sun Y."/>
            <person name="Zhan W."/>
            <person name="Jiang J."/>
            <person name="Wang Q."/>
            <person name="Zhang B."/>
            <person name="Ji P."/>
            <person name="Sakyi L.B."/>
            <person name="Cui X."/>
            <person name="Yuan T."/>
            <person name="Jiang B."/>
            <person name="Yang W."/>
            <person name="Lam T.T.-Y."/>
            <person name="Chang Q."/>
            <person name="Ding S."/>
            <person name="Wang X."/>
            <person name="Zhu J."/>
            <person name="Ruan X."/>
            <person name="Zhao L."/>
            <person name="Wei J."/>
            <person name="Que T."/>
            <person name="Du C."/>
            <person name="Cheng J."/>
            <person name="Dai P."/>
            <person name="Han X."/>
            <person name="Huang E."/>
            <person name="Gao Y."/>
            <person name="Liu J."/>
            <person name="Shao H."/>
            <person name="Ye R."/>
            <person name="Li L."/>
            <person name="Wei W."/>
            <person name="Wang X."/>
            <person name="Wang C."/>
            <person name="Yang T."/>
            <person name="Huo Q."/>
            <person name="Li W."/>
            <person name="Guo W."/>
            <person name="Chen H."/>
            <person name="Zhou L."/>
            <person name="Ni X."/>
            <person name="Tian J."/>
            <person name="Zhou Y."/>
            <person name="Sheng Y."/>
            <person name="Liu T."/>
            <person name="Pan Y."/>
            <person name="Xia L."/>
            <person name="Li J."/>
            <person name="Zhao F."/>
            <person name="Cao W."/>
        </authorList>
    </citation>
    <scope>NUCLEOTIDE SEQUENCE</scope>
    <source>
        <strain evidence="1">Hyas-2018</strain>
    </source>
</reference>
<sequence length="215" mass="24460">MSQKWRHSRRQPRRRDARKGQHGAFQMHLLSSPPASSSEGEPIDRRIRDDDRRDQTTGVTERQQWRQQGPLCLFSRRPTRRSVLFPSVRRPGCEPRALIPLSDLLCCRRSECALAQPYSAGAGEPSFHARDTHESHNSGRPLTRYNGSEPWKCTPNADFVRACDCHSKGEEEGVWLRFREQSAPGERAPLATSNYGNEPTAAATDEDEYIYTLLA</sequence>